<sequence length="350" mass="40559">MQKVAYILPSYDEDTDTHLYYNYELIRYAAVKMDIFVVIEKARGNVNLNAPFEIQKREKGLLRFLEMYLILKKLKKQGYNNFYVHYSYYGALAAILAGGKVFYWSRGMLWLFRRGFFEERVLRYIMKRVTLVTGPEMLAREYVKYYGVKKYIVLSNWINVERFRPKEDKTSTKRWFAIEPDAKIVLFAHHLSERKGADLIARIAAGIDYPKLVFFVIGDGPYRAKLEEEAKNLPLRIFGGVPNKDMAPYYQAANVFLMPSREEGSPHVILDALSAGTPFVASDVGGIKEIVPQDFYEFLCEPEDVECFGRGITKLLSDQELSANLAREGLEFVKKFDRNIGVEEFINLFK</sequence>
<dbReference type="CDD" id="cd03801">
    <property type="entry name" value="GT4_PimA-like"/>
    <property type="match status" value="1"/>
</dbReference>
<keyword evidence="3" id="KW-0808">Transferase</keyword>
<reference evidence="3 4" key="1">
    <citation type="journal article" date="2015" name="Nature">
        <title>rRNA introns, odd ribosomes, and small enigmatic genomes across a large radiation of phyla.</title>
        <authorList>
            <person name="Brown C.T."/>
            <person name="Hug L.A."/>
            <person name="Thomas B.C."/>
            <person name="Sharon I."/>
            <person name="Castelle C.J."/>
            <person name="Singh A."/>
            <person name="Wilkins M.J."/>
            <person name="Williams K.H."/>
            <person name="Banfield J.F."/>
        </authorList>
    </citation>
    <scope>NUCLEOTIDE SEQUENCE [LARGE SCALE GENOMIC DNA]</scope>
</reference>
<dbReference type="AlphaFoldDB" id="A0A0G1N7X4"/>
<dbReference type="EMBL" id="LCLL01000005">
    <property type="protein sequence ID" value="KKU16644.1"/>
    <property type="molecule type" value="Genomic_DNA"/>
</dbReference>
<evidence type="ECO:0000313" key="4">
    <source>
        <dbReference type="Proteomes" id="UP000034020"/>
    </source>
</evidence>
<keyword evidence="1" id="KW-0812">Transmembrane</keyword>
<dbReference type="PANTHER" id="PTHR45947">
    <property type="entry name" value="SULFOQUINOVOSYL TRANSFERASE SQD2"/>
    <property type="match status" value="1"/>
</dbReference>
<dbReference type="InterPro" id="IPR050194">
    <property type="entry name" value="Glycosyltransferase_grp1"/>
</dbReference>
<evidence type="ECO:0000256" key="1">
    <source>
        <dbReference type="SAM" id="Phobius"/>
    </source>
</evidence>
<keyword evidence="1" id="KW-0472">Membrane</keyword>
<gene>
    <name evidence="3" type="ORF">UX24_C0005G0008</name>
</gene>
<protein>
    <submittedName>
        <fullName evidence="3">Glycosyl transferase, family I</fullName>
    </submittedName>
</protein>
<keyword evidence="1" id="KW-1133">Transmembrane helix</keyword>
<dbReference type="Gene3D" id="3.40.50.2000">
    <property type="entry name" value="Glycogen Phosphorylase B"/>
    <property type="match status" value="2"/>
</dbReference>
<dbReference type="SUPFAM" id="SSF53756">
    <property type="entry name" value="UDP-Glycosyltransferase/glycogen phosphorylase"/>
    <property type="match status" value="1"/>
</dbReference>
<proteinExistence type="predicted"/>
<feature type="transmembrane region" description="Helical" evidence="1">
    <location>
        <begin position="86"/>
        <end position="104"/>
    </location>
</feature>
<feature type="domain" description="Glycosyl transferase family 1" evidence="2">
    <location>
        <begin position="176"/>
        <end position="329"/>
    </location>
</feature>
<comment type="caution">
    <text evidence="3">The sequence shown here is derived from an EMBL/GenBank/DDBJ whole genome shotgun (WGS) entry which is preliminary data.</text>
</comment>
<dbReference type="Pfam" id="PF00534">
    <property type="entry name" value="Glycos_transf_1"/>
    <property type="match status" value="1"/>
</dbReference>
<dbReference type="InterPro" id="IPR001296">
    <property type="entry name" value="Glyco_trans_1"/>
</dbReference>
<dbReference type="Proteomes" id="UP000034020">
    <property type="component" value="Unassembled WGS sequence"/>
</dbReference>
<evidence type="ECO:0000313" key="3">
    <source>
        <dbReference type="EMBL" id="KKU16644.1"/>
    </source>
</evidence>
<dbReference type="PANTHER" id="PTHR45947:SF3">
    <property type="entry name" value="SULFOQUINOVOSYL TRANSFERASE SQD2"/>
    <property type="match status" value="1"/>
</dbReference>
<accession>A0A0G1N7X4</accession>
<organism evidence="3 4">
    <name type="scientific">Candidatus Giovannonibacteria bacterium GW2011_GWB1_45_9b</name>
    <dbReference type="NCBI Taxonomy" id="1618653"/>
    <lineage>
        <taxon>Bacteria</taxon>
        <taxon>Candidatus Giovannoniibacteriota</taxon>
    </lineage>
</organism>
<evidence type="ECO:0000259" key="2">
    <source>
        <dbReference type="Pfam" id="PF00534"/>
    </source>
</evidence>
<name>A0A0G1N7X4_9BACT</name>
<dbReference type="GO" id="GO:0016757">
    <property type="term" value="F:glycosyltransferase activity"/>
    <property type="evidence" value="ECO:0007669"/>
    <property type="project" value="InterPro"/>
</dbReference>